<proteinExistence type="predicted"/>
<evidence type="ECO:0000313" key="2">
    <source>
        <dbReference type="Proteomes" id="UP000054166"/>
    </source>
</evidence>
<dbReference type="HOGENOM" id="CLU_1778176_0_0_1"/>
<reference evidence="1 2" key="1">
    <citation type="submission" date="2014-04" db="EMBL/GenBank/DDBJ databases">
        <authorList>
            <consortium name="DOE Joint Genome Institute"/>
            <person name="Kuo A."/>
            <person name="Tarkka M."/>
            <person name="Buscot F."/>
            <person name="Kohler A."/>
            <person name="Nagy L.G."/>
            <person name="Floudas D."/>
            <person name="Copeland A."/>
            <person name="Barry K.W."/>
            <person name="Cichocki N."/>
            <person name="Veneault-Fourrey C."/>
            <person name="LaButti K."/>
            <person name="Lindquist E.A."/>
            <person name="Lipzen A."/>
            <person name="Lundell T."/>
            <person name="Morin E."/>
            <person name="Murat C."/>
            <person name="Sun H."/>
            <person name="Tunlid A."/>
            <person name="Henrissat B."/>
            <person name="Grigoriev I.V."/>
            <person name="Hibbett D.S."/>
            <person name="Martin F."/>
            <person name="Nordberg H.P."/>
            <person name="Cantor M.N."/>
            <person name="Hua S.X."/>
        </authorList>
    </citation>
    <scope>NUCLEOTIDE SEQUENCE [LARGE SCALE GENOMIC DNA]</scope>
    <source>
        <strain evidence="1 2">F 1598</strain>
    </source>
</reference>
<accession>A0A0C3FU83</accession>
<sequence>MLLNGPLTNNVAFEYGHGFGDSFESDYDLLTELHTCSTPLLTCHAVADHQLGPVLPLLPLPLLSLALASTKTAPALPPSSTVFSTNESMLPMPTTIITLPVTPLPTHTVPGKGHHTKFPAAWLEGLARVVYTTNPYAAKHGEKKAA</sequence>
<reference evidence="2" key="2">
    <citation type="submission" date="2015-01" db="EMBL/GenBank/DDBJ databases">
        <title>Evolutionary Origins and Diversification of the Mycorrhizal Mutualists.</title>
        <authorList>
            <consortium name="DOE Joint Genome Institute"/>
            <consortium name="Mycorrhizal Genomics Consortium"/>
            <person name="Kohler A."/>
            <person name="Kuo A."/>
            <person name="Nagy L.G."/>
            <person name="Floudas D."/>
            <person name="Copeland A."/>
            <person name="Barry K.W."/>
            <person name="Cichocki N."/>
            <person name="Veneault-Fourrey C."/>
            <person name="LaButti K."/>
            <person name="Lindquist E.A."/>
            <person name="Lipzen A."/>
            <person name="Lundell T."/>
            <person name="Morin E."/>
            <person name="Murat C."/>
            <person name="Riley R."/>
            <person name="Ohm R."/>
            <person name="Sun H."/>
            <person name="Tunlid A."/>
            <person name="Henrissat B."/>
            <person name="Grigoriev I.V."/>
            <person name="Hibbett D.S."/>
            <person name="Martin F."/>
        </authorList>
    </citation>
    <scope>NUCLEOTIDE SEQUENCE [LARGE SCALE GENOMIC DNA]</scope>
    <source>
        <strain evidence="2">F 1598</strain>
    </source>
</reference>
<gene>
    <name evidence="1" type="ORF">PILCRDRAFT_3655</name>
</gene>
<dbReference type="InParanoid" id="A0A0C3FU83"/>
<keyword evidence="2" id="KW-1185">Reference proteome</keyword>
<evidence type="ECO:0000313" key="1">
    <source>
        <dbReference type="EMBL" id="KIM87945.1"/>
    </source>
</evidence>
<protein>
    <submittedName>
        <fullName evidence="1">Uncharacterized protein</fullName>
    </submittedName>
</protein>
<dbReference type="EMBL" id="KN832978">
    <property type="protein sequence ID" value="KIM87945.1"/>
    <property type="molecule type" value="Genomic_DNA"/>
</dbReference>
<name>A0A0C3FU83_PILCF</name>
<organism evidence="1 2">
    <name type="scientific">Piloderma croceum (strain F 1598)</name>
    <dbReference type="NCBI Taxonomy" id="765440"/>
    <lineage>
        <taxon>Eukaryota</taxon>
        <taxon>Fungi</taxon>
        <taxon>Dikarya</taxon>
        <taxon>Basidiomycota</taxon>
        <taxon>Agaricomycotina</taxon>
        <taxon>Agaricomycetes</taxon>
        <taxon>Agaricomycetidae</taxon>
        <taxon>Atheliales</taxon>
        <taxon>Atheliaceae</taxon>
        <taxon>Piloderma</taxon>
    </lineage>
</organism>
<dbReference type="AlphaFoldDB" id="A0A0C3FU83"/>
<dbReference type="Proteomes" id="UP000054166">
    <property type="component" value="Unassembled WGS sequence"/>
</dbReference>